<comment type="similarity">
    <text evidence="19">Belongs to the MurB family.</text>
</comment>
<dbReference type="Gene3D" id="3.30.43.10">
    <property type="entry name" value="Uridine Diphospho-n-acetylenolpyruvylglucosamine Reductase, domain 2"/>
    <property type="match status" value="1"/>
</dbReference>
<name>A0A4D7K615_9BACT</name>
<dbReference type="EMBL" id="CP028923">
    <property type="protein sequence ID" value="QCK14848.1"/>
    <property type="molecule type" value="Genomic_DNA"/>
</dbReference>
<dbReference type="PANTHER" id="PTHR21071:SF4">
    <property type="entry name" value="UDP-N-ACETYLENOLPYRUVOYLGLUCOSAMINE REDUCTASE"/>
    <property type="match status" value="1"/>
</dbReference>
<dbReference type="PROSITE" id="PS51387">
    <property type="entry name" value="FAD_PCMH"/>
    <property type="match status" value="1"/>
</dbReference>
<dbReference type="GO" id="GO:0051301">
    <property type="term" value="P:cell division"/>
    <property type="evidence" value="ECO:0007669"/>
    <property type="project" value="UniProtKB-KW"/>
</dbReference>
<evidence type="ECO:0000259" key="20">
    <source>
        <dbReference type="PROSITE" id="PS51387"/>
    </source>
</evidence>
<protein>
    <recommendedName>
        <fullName evidence="6 19">UDP-N-acetylenolpyruvoylglucosamine reductase</fullName>
        <ecNumber evidence="5 19">1.3.1.98</ecNumber>
    </recommendedName>
    <alternativeName>
        <fullName evidence="17 19">UDP-N-acetylmuramate dehydrogenase</fullName>
    </alternativeName>
</protein>
<dbReference type="NCBIfam" id="TIGR00179">
    <property type="entry name" value="murB"/>
    <property type="match status" value="1"/>
</dbReference>
<keyword evidence="10 19" id="KW-0274">FAD</keyword>
<dbReference type="GO" id="GO:0005829">
    <property type="term" value="C:cytosol"/>
    <property type="evidence" value="ECO:0007669"/>
    <property type="project" value="TreeGrafter"/>
</dbReference>
<evidence type="ECO:0000256" key="19">
    <source>
        <dbReference type="HAMAP-Rule" id="MF_00037"/>
    </source>
</evidence>
<dbReference type="InterPro" id="IPR011601">
    <property type="entry name" value="MurB_C"/>
</dbReference>
<keyword evidence="7 19" id="KW-0963">Cytoplasm</keyword>
<dbReference type="SUPFAM" id="SSF56194">
    <property type="entry name" value="Uridine diphospho-N-Acetylenolpyruvylglucosamine reductase, MurB, C-terminal domain"/>
    <property type="match status" value="1"/>
</dbReference>
<dbReference type="Gene3D" id="3.30.465.10">
    <property type="match status" value="1"/>
</dbReference>
<evidence type="ECO:0000256" key="9">
    <source>
        <dbReference type="ARBA" id="ARBA00022630"/>
    </source>
</evidence>
<gene>
    <name evidence="19" type="primary">murB</name>
    <name evidence="21" type="ORF">DCC35_08890</name>
</gene>
<dbReference type="InterPro" id="IPR036318">
    <property type="entry name" value="FAD-bd_PCMH-like_sf"/>
</dbReference>
<evidence type="ECO:0000256" key="16">
    <source>
        <dbReference type="ARBA" id="ARBA00023316"/>
    </source>
</evidence>
<dbReference type="NCBIfam" id="NF000755">
    <property type="entry name" value="PRK00046.1"/>
    <property type="match status" value="1"/>
</dbReference>
<dbReference type="OrthoDB" id="9804753at2"/>
<dbReference type="GO" id="GO:0071555">
    <property type="term" value="P:cell wall organization"/>
    <property type="evidence" value="ECO:0007669"/>
    <property type="project" value="UniProtKB-KW"/>
</dbReference>
<dbReference type="UniPathway" id="UPA00219"/>
<evidence type="ECO:0000256" key="8">
    <source>
        <dbReference type="ARBA" id="ARBA00022618"/>
    </source>
</evidence>
<keyword evidence="13 19" id="KW-0573">Peptidoglycan synthesis</keyword>
<evidence type="ECO:0000256" key="14">
    <source>
        <dbReference type="ARBA" id="ARBA00023002"/>
    </source>
</evidence>
<evidence type="ECO:0000256" key="3">
    <source>
        <dbReference type="ARBA" id="ARBA00004496"/>
    </source>
</evidence>
<dbReference type="Gene3D" id="3.90.78.10">
    <property type="entry name" value="UDP-N-acetylenolpyruvoylglucosamine reductase, C-terminal domain"/>
    <property type="match status" value="1"/>
</dbReference>
<dbReference type="HAMAP" id="MF_00037">
    <property type="entry name" value="MurB"/>
    <property type="match status" value="1"/>
</dbReference>
<keyword evidence="9 19" id="KW-0285">Flavoprotein</keyword>
<dbReference type="Pfam" id="PF01565">
    <property type="entry name" value="FAD_binding_4"/>
    <property type="match status" value="1"/>
</dbReference>
<sequence length="339" mass="37880">MIEIKQQADLKNYHTFGVPAIAEYLAEVHSIEDIREAIDYARSNNLKLNVFGGGSNVLFKTNPKGLTVVNKITGVEVVRETEKEVELSVGAGEIWHDFVLYCLDHKYYGIENLSLIPGTVGAAPMQNIGAYGVEIKEVFKHLDAVHRETKELERFNNEECQFGYRTSVFKTTQRDKYIIARVNFVLSKVPELNISYGAISQTLNEMGISSPTPEDVSKAVIHIRSSKLPDPSKIGNAGSFFKNPSIPNEAYEKLKMQFPNMPGYSQPDETVKVPAGWLIEQCGWKGKKVGNTGAHKNQALVLVNYGNAKGQEIFDLSEQILKSVRDKFGINLEREVNII</sequence>
<dbReference type="InterPro" id="IPR016169">
    <property type="entry name" value="FAD-bd_PCMH_sub2"/>
</dbReference>
<evidence type="ECO:0000256" key="4">
    <source>
        <dbReference type="ARBA" id="ARBA00004752"/>
    </source>
</evidence>
<dbReference type="AlphaFoldDB" id="A0A4D7K615"/>
<comment type="function">
    <text evidence="2 19">Cell wall formation.</text>
</comment>
<dbReference type="RefSeq" id="WP_137090435.1">
    <property type="nucleotide sequence ID" value="NZ_CP028923.1"/>
</dbReference>
<dbReference type="InterPro" id="IPR016167">
    <property type="entry name" value="FAD-bd_PCMH_sub1"/>
</dbReference>
<keyword evidence="12 19" id="KW-0133">Cell shape</keyword>
<feature type="active site" description="Proton donor" evidence="19">
    <location>
        <position position="239"/>
    </location>
</feature>
<evidence type="ECO:0000256" key="13">
    <source>
        <dbReference type="ARBA" id="ARBA00022984"/>
    </source>
</evidence>
<reference evidence="21 22" key="1">
    <citation type="submission" date="2018-04" db="EMBL/GenBank/DDBJ databases">
        <title>Complete genome uncultured novel isolate.</title>
        <authorList>
            <person name="Merlino G."/>
        </authorList>
    </citation>
    <scope>NUCLEOTIDE SEQUENCE [LARGE SCALE GENOMIC DNA]</scope>
    <source>
        <strain evidence="22">R1DC9</strain>
    </source>
</reference>
<dbReference type="GO" id="GO:0008762">
    <property type="term" value="F:UDP-N-acetylmuramate dehydrogenase activity"/>
    <property type="evidence" value="ECO:0007669"/>
    <property type="project" value="UniProtKB-UniRule"/>
</dbReference>
<evidence type="ECO:0000256" key="11">
    <source>
        <dbReference type="ARBA" id="ARBA00022857"/>
    </source>
</evidence>
<accession>A0A4D7K615</accession>
<evidence type="ECO:0000313" key="21">
    <source>
        <dbReference type="EMBL" id="QCK14848.1"/>
    </source>
</evidence>
<evidence type="ECO:0000256" key="1">
    <source>
        <dbReference type="ARBA" id="ARBA00001974"/>
    </source>
</evidence>
<feature type="domain" description="FAD-binding PCMH-type" evidence="20">
    <location>
        <begin position="16"/>
        <end position="189"/>
    </location>
</feature>
<evidence type="ECO:0000256" key="10">
    <source>
        <dbReference type="ARBA" id="ARBA00022827"/>
    </source>
</evidence>
<dbReference type="SUPFAM" id="SSF56176">
    <property type="entry name" value="FAD-binding/transporter-associated domain-like"/>
    <property type="match status" value="1"/>
</dbReference>
<evidence type="ECO:0000256" key="6">
    <source>
        <dbReference type="ARBA" id="ARBA00015188"/>
    </source>
</evidence>
<comment type="subcellular location">
    <subcellularLocation>
        <location evidence="3 19">Cytoplasm</location>
    </subcellularLocation>
</comment>
<comment type="catalytic activity">
    <reaction evidence="18 19">
        <text>UDP-N-acetyl-alpha-D-muramate + NADP(+) = UDP-N-acetyl-3-O-(1-carboxyvinyl)-alpha-D-glucosamine + NADPH + H(+)</text>
        <dbReference type="Rhea" id="RHEA:12248"/>
        <dbReference type="ChEBI" id="CHEBI:15378"/>
        <dbReference type="ChEBI" id="CHEBI:57783"/>
        <dbReference type="ChEBI" id="CHEBI:58349"/>
        <dbReference type="ChEBI" id="CHEBI:68483"/>
        <dbReference type="ChEBI" id="CHEBI:70757"/>
        <dbReference type="EC" id="1.3.1.98"/>
    </reaction>
</comment>
<dbReference type="Proteomes" id="UP000298616">
    <property type="component" value="Chromosome"/>
</dbReference>
<feature type="active site" evidence="19">
    <location>
        <position position="335"/>
    </location>
</feature>
<evidence type="ECO:0000256" key="12">
    <source>
        <dbReference type="ARBA" id="ARBA00022960"/>
    </source>
</evidence>
<dbReference type="EC" id="1.3.1.98" evidence="5 19"/>
<dbReference type="GO" id="GO:0009252">
    <property type="term" value="P:peptidoglycan biosynthetic process"/>
    <property type="evidence" value="ECO:0007669"/>
    <property type="project" value="UniProtKB-UniRule"/>
</dbReference>
<dbReference type="GO" id="GO:0008360">
    <property type="term" value="P:regulation of cell shape"/>
    <property type="evidence" value="ECO:0007669"/>
    <property type="project" value="UniProtKB-KW"/>
</dbReference>
<organism evidence="21 22">
    <name type="scientific">Mangrovivirga cuniculi</name>
    <dbReference type="NCBI Taxonomy" id="2715131"/>
    <lineage>
        <taxon>Bacteria</taxon>
        <taxon>Pseudomonadati</taxon>
        <taxon>Bacteroidota</taxon>
        <taxon>Cytophagia</taxon>
        <taxon>Cytophagales</taxon>
        <taxon>Mangrovivirgaceae</taxon>
        <taxon>Mangrovivirga</taxon>
    </lineage>
</organism>
<evidence type="ECO:0000256" key="18">
    <source>
        <dbReference type="ARBA" id="ARBA00048914"/>
    </source>
</evidence>
<keyword evidence="22" id="KW-1185">Reference proteome</keyword>
<keyword evidence="8 19" id="KW-0132">Cell division</keyword>
<feature type="active site" evidence="19">
    <location>
        <position position="165"/>
    </location>
</feature>
<keyword evidence="16 19" id="KW-0961">Cell wall biogenesis/degradation</keyword>
<comment type="cofactor">
    <cofactor evidence="1 19">
        <name>FAD</name>
        <dbReference type="ChEBI" id="CHEBI:57692"/>
    </cofactor>
</comment>
<dbReference type="KEGG" id="fpf:DCC35_08890"/>
<dbReference type="GO" id="GO:0071949">
    <property type="term" value="F:FAD binding"/>
    <property type="evidence" value="ECO:0007669"/>
    <property type="project" value="InterPro"/>
</dbReference>
<keyword evidence="11 19" id="KW-0521">NADP</keyword>
<evidence type="ECO:0000256" key="7">
    <source>
        <dbReference type="ARBA" id="ARBA00022490"/>
    </source>
</evidence>
<dbReference type="InterPro" id="IPR003170">
    <property type="entry name" value="MurB"/>
</dbReference>
<keyword evidence="15 19" id="KW-0131">Cell cycle</keyword>
<evidence type="ECO:0000256" key="5">
    <source>
        <dbReference type="ARBA" id="ARBA00012518"/>
    </source>
</evidence>
<dbReference type="Pfam" id="PF02873">
    <property type="entry name" value="MurB_C"/>
    <property type="match status" value="1"/>
</dbReference>
<evidence type="ECO:0000256" key="17">
    <source>
        <dbReference type="ARBA" id="ARBA00031026"/>
    </source>
</evidence>
<comment type="pathway">
    <text evidence="4 19">Cell wall biogenesis; peptidoglycan biosynthesis.</text>
</comment>
<proteinExistence type="inferred from homology"/>
<dbReference type="InterPro" id="IPR006094">
    <property type="entry name" value="Oxid_FAD_bind_N"/>
</dbReference>
<evidence type="ECO:0000313" key="22">
    <source>
        <dbReference type="Proteomes" id="UP000298616"/>
    </source>
</evidence>
<dbReference type="InterPro" id="IPR036635">
    <property type="entry name" value="MurB_C_sf"/>
</dbReference>
<dbReference type="PANTHER" id="PTHR21071">
    <property type="entry name" value="UDP-N-ACETYLENOLPYRUVOYLGLUCOSAMINE REDUCTASE"/>
    <property type="match status" value="1"/>
</dbReference>
<evidence type="ECO:0000256" key="15">
    <source>
        <dbReference type="ARBA" id="ARBA00023306"/>
    </source>
</evidence>
<evidence type="ECO:0000256" key="2">
    <source>
        <dbReference type="ARBA" id="ARBA00003921"/>
    </source>
</evidence>
<keyword evidence="14 19" id="KW-0560">Oxidoreductase</keyword>
<dbReference type="InterPro" id="IPR016166">
    <property type="entry name" value="FAD-bd_PCMH"/>
</dbReference>